<keyword evidence="4" id="KW-0527">Neuropeptide</keyword>
<gene>
    <name evidence="4" type="primary">CCHa1</name>
</gene>
<dbReference type="GO" id="GO:0007218">
    <property type="term" value="P:neuropeptide signaling pathway"/>
    <property type="evidence" value="ECO:0007669"/>
    <property type="project" value="UniProtKB-KW"/>
</dbReference>
<dbReference type="AlphaFoldDB" id="A0A6P4IUI1"/>
<reference evidence="4" key="1">
    <citation type="submission" date="2025-08" db="UniProtKB">
        <authorList>
            <consortium name="RefSeq"/>
        </authorList>
    </citation>
    <scope>IDENTIFICATION</scope>
    <source>
        <strain evidence="4">14028-0561.14</strain>
        <tissue evidence="4">Whole fly</tissue>
    </source>
</reference>
<protein>
    <submittedName>
        <fullName evidence="4">Neuropeptide CCHamide-1</fullName>
    </submittedName>
</protein>
<evidence type="ECO:0000256" key="1">
    <source>
        <dbReference type="SAM" id="MobiDB-lite"/>
    </source>
</evidence>
<accession>A0A6P4IUI1</accession>
<dbReference type="GO" id="GO:0005184">
    <property type="term" value="F:neuropeptide hormone activity"/>
    <property type="evidence" value="ECO:0007669"/>
    <property type="project" value="InterPro"/>
</dbReference>
<dbReference type="RefSeq" id="XP_017026521.1">
    <property type="nucleotide sequence ID" value="XM_017171032.3"/>
</dbReference>
<dbReference type="OMA" id="MWYSKCS"/>
<keyword evidence="3" id="KW-1185">Reference proteome</keyword>
<evidence type="ECO:0000313" key="4">
    <source>
        <dbReference type="RefSeq" id="XP_017026521.1"/>
    </source>
</evidence>
<feature type="region of interest" description="Disordered" evidence="1">
    <location>
        <begin position="169"/>
        <end position="188"/>
    </location>
</feature>
<dbReference type="PANTHER" id="PTHR35980">
    <property type="entry name" value="NEUROPEPTIDE CCHAMIDE-1-RELATED"/>
    <property type="match status" value="1"/>
</dbReference>
<dbReference type="InterPro" id="IPR037729">
    <property type="entry name" value="CCHa1/2"/>
</dbReference>
<evidence type="ECO:0000313" key="3">
    <source>
        <dbReference type="Proteomes" id="UP001652661"/>
    </source>
</evidence>
<dbReference type="PANTHER" id="PTHR35980:SF1">
    <property type="entry name" value="NEUROPEPTIDE CCHAMIDE-1-RELATED"/>
    <property type="match status" value="1"/>
</dbReference>
<feature type="compositionally biased region" description="Low complexity" evidence="1">
    <location>
        <begin position="132"/>
        <end position="143"/>
    </location>
</feature>
<keyword evidence="2" id="KW-0732">Signal</keyword>
<feature type="chain" id="PRO_5028310509" evidence="2">
    <location>
        <begin position="23"/>
        <end position="188"/>
    </location>
</feature>
<dbReference type="Proteomes" id="UP001652661">
    <property type="component" value="Chromosome 3R"/>
</dbReference>
<name>A0A6P4IUI1_DROKI</name>
<proteinExistence type="predicted"/>
<feature type="signal peptide" evidence="2">
    <location>
        <begin position="1"/>
        <end position="22"/>
    </location>
</feature>
<feature type="region of interest" description="Disordered" evidence="1">
    <location>
        <begin position="132"/>
        <end position="157"/>
    </location>
</feature>
<dbReference type="GO" id="GO:0005615">
    <property type="term" value="C:extracellular space"/>
    <property type="evidence" value="ECO:0007669"/>
    <property type="project" value="TreeGrafter"/>
</dbReference>
<sequence>MWYIKCSWTLLVLVTLFALVTGSCLEYGHSCWGAHGKRSGGKALEDSKQRPGPNTYALDALAEQLYTNNQNNQNPEDNNDDNSNSGGPLAAAPLSSALQARRVEEERNRIGNGNGLKWTQLLRQHRYQLRQLQQQQEQQQQLGRGRGSPRGYDAAAESWRKLQQAVQNQDLLLEPSENEEQPVYELKK</sequence>
<organism evidence="3 4">
    <name type="scientific">Drosophila kikkawai</name>
    <name type="common">Fruit fly</name>
    <dbReference type="NCBI Taxonomy" id="30033"/>
    <lineage>
        <taxon>Eukaryota</taxon>
        <taxon>Metazoa</taxon>
        <taxon>Ecdysozoa</taxon>
        <taxon>Arthropoda</taxon>
        <taxon>Hexapoda</taxon>
        <taxon>Insecta</taxon>
        <taxon>Pterygota</taxon>
        <taxon>Neoptera</taxon>
        <taxon>Endopterygota</taxon>
        <taxon>Diptera</taxon>
        <taxon>Brachycera</taxon>
        <taxon>Muscomorpha</taxon>
        <taxon>Ephydroidea</taxon>
        <taxon>Drosophilidae</taxon>
        <taxon>Drosophila</taxon>
        <taxon>Sophophora</taxon>
    </lineage>
</organism>
<dbReference type="PROSITE" id="PS51257">
    <property type="entry name" value="PROKAR_LIPOPROTEIN"/>
    <property type="match status" value="1"/>
</dbReference>
<dbReference type="OrthoDB" id="6367990at2759"/>
<feature type="region of interest" description="Disordered" evidence="1">
    <location>
        <begin position="69"/>
        <end position="91"/>
    </location>
</feature>
<evidence type="ECO:0000256" key="2">
    <source>
        <dbReference type="SAM" id="SignalP"/>
    </source>
</evidence>